<sequence>MCMSSDAPAHNTNACEAHRSALGIKFSLQIELYLEGISGQFKPAFPTQPTPSCGARGALGANVHVGGLMVQPAESKIAKLEPFFTESSAMNVICIDMIGKAQAAVAKTLAAKPQSSPIFDPFGQRLEAGNATLGARAVSAGDCVRGGRCARGGHRAGEPLWSLWTNDIDLIWRSLSSESAQARIVRLNFTVSNQIAMQKPQLFGLEVDAYRDGKITCSTLIFTAMVQGI</sequence>
<dbReference type="AlphaFoldDB" id="A0AAD6VFE6"/>
<comment type="caution">
    <text evidence="1">The sequence shown here is derived from an EMBL/GenBank/DDBJ whole genome shotgun (WGS) entry which is preliminary data.</text>
</comment>
<dbReference type="Proteomes" id="UP001219525">
    <property type="component" value="Unassembled WGS sequence"/>
</dbReference>
<proteinExistence type="predicted"/>
<keyword evidence="2" id="KW-1185">Reference proteome</keyword>
<protein>
    <submittedName>
        <fullName evidence="1">Uncharacterized protein</fullName>
    </submittedName>
</protein>
<name>A0AAD6VFE6_9AGAR</name>
<reference evidence="1" key="1">
    <citation type="submission" date="2023-03" db="EMBL/GenBank/DDBJ databases">
        <title>Massive genome expansion in bonnet fungi (Mycena s.s.) driven by repeated elements and novel gene families across ecological guilds.</title>
        <authorList>
            <consortium name="Lawrence Berkeley National Laboratory"/>
            <person name="Harder C.B."/>
            <person name="Miyauchi S."/>
            <person name="Viragh M."/>
            <person name="Kuo A."/>
            <person name="Thoen E."/>
            <person name="Andreopoulos B."/>
            <person name="Lu D."/>
            <person name="Skrede I."/>
            <person name="Drula E."/>
            <person name="Henrissat B."/>
            <person name="Morin E."/>
            <person name="Kohler A."/>
            <person name="Barry K."/>
            <person name="LaButti K."/>
            <person name="Morin E."/>
            <person name="Salamov A."/>
            <person name="Lipzen A."/>
            <person name="Mereny Z."/>
            <person name="Hegedus B."/>
            <person name="Baldrian P."/>
            <person name="Stursova M."/>
            <person name="Weitz H."/>
            <person name="Taylor A."/>
            <person name="Grigoriev I.V."/>
            <person name="Nagy L.G."/>
            <person name="Martin F."/>
            <person name="Kauserud H."/>
        </authorList>
    </citation>
    <scope>NUCLEOTIDE SEQUENCE</scope>
    <source>
        <strain evidence="1">9144</strain>
    </source>
</reference>
<organism evidence="1 2">
    <name type="scientific">Mycena pura</name>
    <dbReference type="NCBI Taxonomy" id="153505"/>
    <lineage>
        <taxon>Eukaryota</taxon>
        <taxon>Fungi</taxon>
        <taxon>Dikarya</taxon>
        <taxon>Basidiomycota</taxon>
        <taxon>Agaricomycotina</taxon>
        <taxon>Agaricomycetes</taxon>
        <taxon>Agaricomycetidae</taxon>
        <taxon>Agaricales</taxon>
        <taxon>Marasmiineae</taxon>
        <taxon>Mycenaceae</taxon>
        <taxon>Mycena</taxon>
    </lineage>
</organism>
<accession>A0AAD6VFE6</accession>
<evidence type="ECO:0000313" key="1">
    <source>
        <dbReference type="EMBL" id="KAJ7205543.1"/>
    </source>
</evidence>
<evidence type="ECO:0000313" key="2">
    <source>
        <dbReference type="Proteomes" id="UP001219525"/>
    </source>
</evidence>
<gene>
    <name evidence="1" type="ORF">GGX14DRAFT_397685</name>
</gene>
<dbReference type="EMBL" id="JARJCW010000043">
    <property type="protein sequence ID" value="KAJ7205543.1"/>
    <property type="molecule type" value="Genomic_DNA"/>
</dbReference>